<feature type="compositionally biased region" description="Basic and acidic residues" evidence="1">
    <location>
        <begin position="325"/>
        <end position="348"/>
    </location>
</feature>
<protein>
    <submittedName>
        <fullName evidence="3">Diguanylate cyclase (GGDEF) domain-containing protein</fullName>
    </submittedName>
</protein>
<dbReference type="CDD" id="cd01949">
    <property type="entry name" value="GGDEF"/>
    <property type="match status" value="1"/>
</dbReference>
<dbReference type="RefSeq" id="WP_091845813.1">
    <property type="nucleotide sequence ID" value="NZ_FOCM01000005.1"/>
</dbReference>
<organism evidence="3 4">
    <name type="scientific">Palleronia pelagia</name>
    <dbReference type="NCBI Taxonomy" id="387096"/>
    <lineage>
        <taxon>Bacteria</taxon>
        <taxon>Pseudomonadati</taxon>
        <taxon>Pseudomonadota</taxon>
        <taxon>Alphaproteobacteria</taxon>
        <taxon>Rhodobacterales</taxon>
        <taxon>Roseobacteraceae</taxon>
        <taxon>Palleronia</taxon>
    </lineage>
</organism>
<dbReference type="SUPFAM" id="SSF55073">
    <property type="entry name" value="Nucleotide cyclase"/>
    <property type="match status" value="1"/>
</dbReference>
<dbReference type="InterPro" id="IPR052163">
    <property type="entry name" value="DGC-Regulatory_Protein"/>
</dbReference>
<reference evidence="4" key="1">
    <citation type="submission" date="2016-10" db="EMBL/GenBank/DDBJ databases">
        <authorList>
            <person name="Varghese N."/>
            <person name="Submissions S."/>
        </authorList>
    </citation>
    <scope>NUCLEOTIDE SEQUENCE [LARGE SCALE GENOMIC DNA]</scope>
    <source>
        <strain evidence="4">DSM 26893</strain>
    </source>
</reference>
<dbReference type="EMBL" id="FOCM01000005">
    <property type="protein sequence ID" value="SEN67806.1"/>
    <property type="molecule type" value="Genomic_DNA"/>
</dbReference>
<dbReference type="SMART" id="SM00267">
    <property type="entry name" value="GGDEF"/>
    <property type="match status" value="1"/>
</dbReference>
<gene>
    <name evidence="3" type="ORF">SAMN04488011_105230</name>
</gene>
<dbReference type="Gene3D" id="3.30.70.270">
    <property type="match status" value="1"/>
</dbReference>
<evidence type="ECO:0000256" key="1">
    <source>
        <dbReference type="SAM" id="MobiDB-lite"/>
    </source>
</evidence>
<evidence type="ECO:0000313" key="4">
    <source>
        <dbReference type="Proteomes" id="UP000199372"/>
    </source>
</evidence>
<sequence>MTEQAAILAERAAFDALLPMHARLAEDGTILHVGPGLARLSGARPLLGHRVTRVFRVTRPDGVTSMADMMTLQGRAMRLQFAQGRPVRLKGMLVTFDRLRGSMLSLSLALSDLPDLGGAPLTARDFAPTDPTVDMLYLIEANAAAQAESRRLIARLDGAKSTAERQAFTDTLTGLGNRRALDRVLARLLGEGPGFSVIQLDLDRFKQVNDHYGHAAGDAVLCHVAHGLRSAVRAVDTVVRVGGDEFVVVASGLTDPDAVSQMGERILSEIARPLPDSDRDRVVSASLGCAISCRYARPDAARLLAAADAAAYAAKRAGGGRFRLHPGDGRGACPDRRERARRGRDDAA</sequence>
<dbReference type="PANTHER" id="PTHR46663">
    <property type="entry name" value="DIGUANYLATE CYCLASE DGCT-RELATED"/>
    <property type="match status" value="1"/>
</dbReference>
<evidence type="ECO:0000313" key="3">
    <source>
        <dbReference type="EMBL" id="SEN67806.1"/>
    </source>
</evidence>
<dbReference type="AlphaFoldDB" id="A0A1H8IHW3"/>
<name>A0A1H8IHW3_9RHOB</name>
<dbReference type="Pfam" id="PF00990">
    <property type="entry name" value="GGDEF"/>
    <property type="match status" value="1"/>
</dbReference>
<feature type="region of interest" description="Disordered" evidence="1">
    <location>
        <begin position="319"/>
        <end position="348"/>
    </location>
</feature>
<dbReference type="InterPro" id="IPR000160">
    <property type="entry name" value="GGDEF_dom"/>
</dbReference>
<accession>A0A1H8IHW3</accession>
<dbReference type="PROSITE" id="PS50887">
    <property type="entry name" value="GGDEF"/>
    <property type="match status" value="1"/>
</dbReference>
<dbReference type="InterPro" id="IPR029787">
    <property type="entry name" value="Nucleotide_cyclase"/>
</dbReference>
<dbReference type="InterPro" id="IPR043128">
    <property type="entry name" value="Rev_trsase/Diguanyl_cyclase"/>
</dbReference>
<feature type="domain" description="GGDEF" evidence="2">
    <location>
        <begin position="193"/>
        <end position="327"/>
    </location>
</feature>
<dbReference type="Proteomes" id="UP000199372">
    <property type="component" value="Unassembled WGS sequence"/>
</dbReference>
<proteinExistence type="predicted"/>
<dbReference type="Gene3D" id="3.30.450.260">
    <property type="entry name" value="Haem NO binding associated domain"/>
    <property type="match status" value="1"/>
</dbReference>
<keyword evidence="4" id="KW-1185">Reference proteome</keyword>
<evidence type="ECO:0000259" key="2">
    <source>
        <dbReference type="PROSITE" id="PS50887"/>
    </source>
</evidence>
<dbReference type="PANTHER" id="PTHR46663:SF2">
    <property type="entry name" value="GGDEF DOMAIN-CONTAINING PROTEIN"/>
    <property type="match status" value="1"/>
</dbReference>
<dbReference type="InterPro" id="IPR042463">
    <property type="entry name" value="HNOB_dom_associated_sf"/>
</dbReference>
<dbReference type="OrthoDB" id="9812260at2"/>
<dbReference type="NCBIfam" id="TIGR00254">
    <property type="entry name" value="GGDEF"/>
    <property type="match status" value="1"/>
</dbReference>